<proteinExistence type="inferred from homology"/>
<evidence type="ECO:0000256" key="2">
    <source>
        <dbReference type="ARBA" id="ARBA00022670"/>
    </source>
</evidence>
<dbReference type="GO" id="GO:0004252">
    <property type="term" value="F:serine-type endopeptidase activity"/>
    <property type="evidence" value="ECO:0007669"/>
    <property type="project" value="UniProtKB-UniRule"/>
</dbReference>
<dbReference type="PROSITE" id="PS00138">
    <property type="entry name" value="SUBTILASE_SER"/>
    <property type="match status" value="1"/>
</dbReference>
<dbReference type="PANTHER" id="PTHR43806:SF11">
    <property type="entry name" value="CEREVISIN-RELATED"/>
    <property type="match status" value="1"/>
</dbReference>
<dbReference type="PANTHER" id="PTHR43806">
    <property type="entry name" value="PEPTIDASE S8"/>
    <property type="match status" value="1"/>
</dbReference>
<dbReference type="EMBL" id="JALJOR010000007">
    <property type="protein sequence ID" value="KAK9814566.1"/>
    <property type="molecule type" value="Genomic_DNA"/>
</dbReference>
<evidence type="ECO:0000256" key="4">
    <source>
        <dbReference type="ARBA" id="ARBA00022825"/>
    </source>
</evidence>
<dbReference type="PROSITE" id="PS00137">
    <property type="entry name" value="SUBTILASE_HIS"/>
    <property type="match status" value="1"/>
</dbReference>
<dbReference type="InterPro" id="IPR023827">
    <property type="entry name" value="Peptidase_S8_Asp-AS"/>
</dbReference>
<gene>
    <name evidence="10" type="ORF">WJX72_007922</name>
</gene>
<evidence type="ECO:0000313" key="11">
    <source>
        <dbReference type="Proteomes" id="UP001489004"/>
    </source>
</evidence>
<dbReference type="InterPro" id="IPR000209">
    <property type="entry name" value="Peptidase_S8/S53_dom"/>
</dbReference>
<evidence type="ECO:0000256" key="1">
    <source>
        <dbReference type="ARBA" id="ARBA00011073"/>
    </source>
</evidence>
<keyword evidence="2 6" id="KW-0645">Protease</keyword>
<evidence type="ECO:0000256" key="6">
    <source>
        <dbReference type="PROSITE-ProRule" id="PRU01240"/>
    </source>
</evidence>
<protein>
    <recommendedName>
        <fullName evidence="9">Peptidase S8/S53 domain-containing protein</fullName>
    </recommendedName>
</protein>
<evidence type="ECO:0000256" key="3">
    <source>
        <dbReference type="ARBA" id="ARBA00022801"/>
    </source>
</evidence>
<dbReference type="GO" id="GO:0006508">
    <property type="term" value="P:proteolysis"/>
    <property type="evidence" value="ECO:0007669"/>
    <property type="project" value="UniProtKB-KW"/>
</dbReference>
<dbReference type="InterPro" id="IPR022398">
    <property type="entry name" value="Peptidase_S8_His-AS"/>
</dbReference>
<evidence type="ECO:0000259" key="9">
    <source>
        <dbReference type="Pfam" id="PF00082"/>
    </source>
</evidence>
<feature type="active site" description="Charge relay system" evidence="5 6">
    <location>
        <position position="295"/>
    </location>
</feature>
<dbReference type="Pfam" id="PF00082">
    <property type="entry name" value="Peptidase_S8"/>
    <property type="match status" value="1"/>
</dbReference>
<evidence type="ECO:0000256" key="5">
    <source>
        <dbReference type="PIRSR" id="PIRSR615500-1"/>
    </source>
</evidence>
<keyword evidence="11" id="KW-1185">Reference proteome</keyword>
<keyword evidence="4 6" id="KW-0720">Serine protease</keyword>
<dbReference type="AlphaFoldDB" id="A0AAW1PYV9"/>
<dbReference type="InterPro" id="IPR036852">
    <property type="entry name" value="Peptidase_S8/S53_dom_sf"/>
</dbReference>
<evidence type="ECO:0000256" key="8">
    <source>
        <dbReference type="SAM" id="MobiDB-lite"/>
    </source>
</evidence>
<feature type="region of interest" description="Disordered" evidence="8">
    <location>
        <begin position="1"/>
        <end position="26"/>
    </location>
</feature>
<keyword evidence="3 6" id="KW-0378">Hydrolase</keyword>
<dbReference type="GO" id="GO:0005615">
    <property type="term" value="C:extracellular space"/>
    <property type="evidence" value="ECO:0007669"/>
    <property type="project" value="TreeGrafter"/>
</dbReference>
<dbReference type="PROSITE" id="PS00136">
    <property type="entry name" value="SUBTILASE_ASP"/>
    <property type="match status" value="1"/>
</dbReference>
<feature type="compositionally biased region" description="Polar residues" evidence="8">
    <location>
        <begin position="1"/>
        <end position="23"/>
    </location>
</feature>
<dbReference type="SUPFAM" id="SSF52743">
    <property type="entry name" value="Subtilisin-like"/>
    <property type="match status" value="1"/>
</dbReference>
<evidence type="ECO:0000256" key="7">
    <source>
        <dbReference type="RuleBase" id="RU003355"/>
    </source>
</evidence>
<dbReference type="Gene3D" id="3.40.50.200">
    <property type="entry name" value="Peptidase S8/S53 domain"/>
    <property type="match status" value="1"/>
</dbReference>
<accession>A0AAW1PYV9</accession>
<comment type="similarity">
    <text evidence="1 6 7">Belongs to the peptidase S8 family.</text>
</comment>
<dbReference type="PRINTS" id="PR00723">
    <property type="entry name" value="SUBTILISIN"/>
</dbReference>
<dbReference type="InterPro" id="IPR050131">
    <property type="entry name" value="Peptidase_S8_subtilisin-like"/>
</dbReference>
<dbReference type="Proteomes" id="UP001489004">
    <property type="component" value="Unassembled WGS sequence"/>
</dbReference>
<feature type="active site" description="Charge relay system" evidence="5 6">
    <location>
        <position position="461"/>
    </location>
</feature>
<organism evidence="10 11">
    <name type="scientific">[Myrmecia] bisecta</name>
    <dbReference type="NCBI Taxonomy" id="41462"/>
    <lineage>
        <taxon>Eukaryota</taxon>
        <taxon>Viridiplantae</taxon>
        <taxon>Chlorophyta</taxon>
        <taxon>core chlorophytes</taxon>
        <taxon>Trebouxiophyceae</taxon>
        <taxon>Trebouxiales</taxon>
        <taxon>Trebouxiaceae</taxon>
        <taxon>Myrmecia</taxon>
    </lineage>
</organism>
<comment type="caution">
    <text evidence="10">The sequence shown here is derived from an EMBL/GenBank/DDBJ whole genome shotgun (WGS) entry which is preliminary data.</text>
</comment>
<dbReference type="InterPro" id="IPR023828">
    <property type="entry name" value="Peptidase_S8_Ser-AS"/>
</dbReference>
<evidence type="ECO:0000313" key="10">
    <source>
        <dbReference type="EMBL" id="KAK9814566.1"/>
    </source>
</evidence>
<reference evidence="10 11" key="1">
    <citation type="journal article" date="2024" name="Nat. Commun.">
        <title>Phylogenomics reveals the evolutionary origins of lichenization in chlorophyte algae.</title>
        <authorList>
            <person name="Puginier C."/>
            <person name="Libourel C."/>
            <person name="Otte J."/>
            <person name="Skaloud P."/>
            <person name="Haon M."/>
            <person name="Grisel S."/>
            <person name="Petersen M."/>
            <person name="Berrin J.G."/>
            <person name="Delaux P.M."/>
            <person name="Dal Grande F."/>
            <person name="Keller J."/>
        </authorList>
    </citation>
    <scope>NUCLEOTIDE SEQUENCE [LARGE SCALE GENOMIC DNA]</scope>
    <source>
        <strain evidence="10 11">SAG 2043</strain>
    </source>
</reference>
<feature type="active site" description="Charge relay system" evidence="5 6">
    <location>
        <position position="239"/>
    </location>
</feature>
<dbReference type="PROSITE" id="PS51892">
    <property type="entry name" value="SUBTILASE"/>
    <property type="match status" value="1"/>
</dbReference>
<sequence>MTGPQLQALNDTQFTSSTSQDQPYTPKEAQAAIARIAANLAYIKNIINAKPADVTGTANISDTARVSDGQPNPDIQLDANGNDPLAVEFIPDPTMSGPGYVIPVSGFQHPQLETFGEREAFRLHPNRLLVKLKPNATIELNTTSPAPQKGKAGIEAVEYYSTVDTYLVNITDGANATTKIKELQKDPDVLYVEPDYASFTQFADGTGTYNLYGLDKIQAPCAWSLYGAGNPNVTVCVIDSGVNVTHLDLVGNLWVNPRDKIGDGIDNDSNGCVDDKYGCGWINGAPVQPFDDYVHGSHCSGTIAALKNKKGMAGVGQVKVMTCKFMNSQGVGYNSDAINCINYCAKNFKAMGQIGIYSSSWGCQNCPDTTLKTTIQNTPGLFLFAAGNYGNNMSGPDTTLRFYPASYMLPNSISVGASDARDTRATFSNYGKTTCDIMAPGNMIYSTVLTGTGWGWMSGTSMAAPQVAGAAAMLLSYFPSLTVARLKAALLASVDPIPALNGTCATGGRLNLYNAVNLLKSQGVPMRAGLIPDPEGSCSAPPAGRKLLQDLQAP</sequence>
<feature type="domain" description="Peptidase S8/S53" evidence="9">
    <location>
        <begin position="232"/>
        <end position="494"/>
    </location>
</feature>
<name>A0AAW1PYV9_9CHLO</name>
<dbReference type="InterPro" id="IPR015500">
    <property type="entry name" value="Peptidase_S8_subtilisin-rel"/>
</dbReference>